<proteinExistence type="predicted"/>
<dbReference type="EMBL" id="JABGBW010000014">
    <property type="protein sequence ID" value="MBC2576817.1"/>
    <property type="molecule type" value="Genomic_DNA"/>
</dbReference>
<evidence type="ECO:0000313" key="1">
    <source>
        <dbReference type="EMBL" id="MBC2576817.1"/>
    </source>
</evidence>
<name>A0ABR6TN20_9FIRM</name>
<evidence type="ECO:0000313" key="2">
    <source>
        <dbReference type="Proteomes" id="UP000713904"/>
    </source>
</evidence>
<sequence>MIKITSANKNKNKKRPAVTFHDFVKNHKNDFVEVNSYLCSSKLYGTISEYDNLSLTLSVTYLDEENSKHGESLYIPLNSIKSIKKL</sequence>
<dbReference type="Proteomes" id="UP000713904">
    <property type="component" value="Unassembled WGS sequence"/>
</dbReference>
<keyword evidence="2" id="KW-1185">Reference proteome</keyword>
<dbReference type="RefSeq" id="WP_185624836.1">
    <property type="nucleotide sequence ID" value="NZ_JABGBW010000014.1"/>
</dbReference>
<comment type="caution">
    <text evidence="1">The sequence shown here is derived from an EMBL/GenBank/DDBJ whole genome shotgun (WGS) entry which is preliminary data.</text>
</comment>
<protein>
    <submittedName>
        <fullName evidence="1">Uncharacterized protein</fullName>
    </submittedName>
</protein>
<organism evidence="1 2">
    <name type="scientific">Peptostreptococcus canis</name>
    <dbReference type="NCBI Taxonomy" id="1159213"/>
    <lineage>
        <taxon>Bacteria</taxon>
        <taxon>Bacillati</taxon>
        <taxon>Bacillota</taxon>
        <taxon>Clostridia</taxon>
        <taxon>Peptostreptococcales</taxon>
        <taxon>Peptostreptococcaceae</taxon>
        <taxon>Peptostreptococcus</taxon>
    </lineage>
</organism>
<reference evidence="1 2" key="1">
    <citation type="submission" date="2020-05" db="EMBL/GenBank/DDBJ databases">
        <title>Draft genome of xy-202 and genomic insight in genome of the genus Peptostreptococcus.</title>
        <authorList>
            <person name="Zhang Z."/>
        </authorList>
    </citation>
    <scope>NUCLEOTIDE SEQUENCE [LARGE SCALE GENOMIC DNA]</scope>
    <source>
        <strain evidence="1 2">DSM 27025</strain>
    </source>
</reference>
<accession>A0ABR6TN20</accession>
<gene>
    <name evidence="1" type="ORF">HLB29_09050</name>
</gene>